<dbReference type="RefSeq" id="WP_158647026.1">
    <property type="nucleotide sequence ID" value="NZ_JAZHFZ010000033.1"/>
</dbReference>
<organism evidence="1 2">
    <name type="scientific">Paraburkholderia azotifigens</name>
    <dbReference type="NCBI Taxonomy" id="2057004"/>
    <lineage>
        <taxon>Bacteria</taxon>
        <taxon>Pseudomonadati</taxon>
        <taxon>Pseudomonadota</taxon>
        <taxon>Betaproteobacteria</taxon>
        <taxon>Burkholderiales</taxon>
        <taxon>Burkholderiaceae</taxon>
        <taxon>Paraburkholderia</taxon>
    </lineage>
</organism>
<accession>A0ABU9RBP5</accession>
<dbReference type="EMBL" id="JAZHGA010000031">
    <property type="protein sequence ID" value="MEM5344240.1"/>
    <property type="molecule type" value="Genomic_DNA"/>
</dbReference>
<keyword evidence="2" id="KW-1185">Reference proteome</keyword>
<evidence type="ECO:0000313" key="1">
    <source>
        <dbReference type="EMBL" id="MEM5344240.1"/>
    </source>
</evidence>
<protein>
    <submittedName>
        <fullName evidence="1">Uncharacterized protein</fullName>
    </submittedName>
</protein>
<comment type="caution">
    <text evidence="1">The sequence shown here is derived from an EMBL/GenBank/DDBJ whole genome shotgun (WGS) entry which is preliminary data.</text>
</comment>
<name>A0ABU9RBP5_9BURK</name>
<evidence type="ECO:0000313" key="2">
    <source>
        <dbReference type="Proteomes" id="UP001481677"/>
    </source>
</evidence>
<gene>
    <name evidence="1" type="ORF">V4C56_32035</name>
</gene>
<proteinExistence type="predicted"/>
<sequence>MPGEEMIRNVDHDGDGEDIRVARQMRACIGVHGRAHAGFCASCGRAGDAGWPSLFFVLRGLAVLTLLYDEGELSR</sequence>
<dbReference type="Proteomes" id="UP001481677">
    <property type="component" value="Unassembled WGS sequence"/>
</dbReference>
<reference evidence="1 2" key="1">
    <citation type="submission" date="2024-01" db="EMBL/GenBank/DDBJ databases">
        <title>The diversity of rhizobia nodulating Mimosa spp. in eleven states of Brazil covering several biomes is determined by host plant, location, and edaphic factors.</title>
        <authorList>
            <person name="Rouws L."/>
            <person name="Barauna A."/>
            <person name="Beukes C."/>
            <person name="De Faria S.M."/>
            <person name="Gross E."/>
            <person name="Dos Reis Junior F.B."/>
            <person name="Simon M."/>
            <person name="Maluk M."/>
            <person name="Odee D.W."/>
            <person name="Kenicer G."/>
            <person name="Young J.P.W."/>
            <person name="Reis V.M."/>
            <person name="Zilli J."/>
            <person name="James E.K."/>
        </authorList>
    </citation>
    <scope>NUCLEOTIDE SEQUENCE [LARGE SCALE GENOMIC DNA]</scope>
    <source>
        <strain evidence="1 2">JPY530</strain>
    </source>
</reference>